<reference evidence="2" key="1">
    <citation type="submission" date="2016-11" db="EMBL/GenBank/DDBJ databases">
        <authorList>
            <person name="Varghese N."/>
            <person name="Submissions S."/>
        </authorList>
    </citation>
    <scope>NUCLEOTIDE SEQUENCE [LARGE SCALE GENOMIC DNA]</scope>
    <source>
        <strain evidence="2">DSM 18829</strain>
    </source>
</reference>
<organism evidence="1 2">
    <name type="scientific">Flavobacterium terrae</name>
    <dbReference type="NCBI Taxonomy" id="415425"/>
    <lineage>
        <taxon>Bacteria</taxon>
        <taxon>Pseudomonadati</taxon>
        <taxon>Bacteroidota</taxon>
        <taxon>Flavobacteriia</taxon>
        <taxon>Flavobacteriales</taxon>
        <taxon>Flavobacteriaceae</taxon>
        <taxon>Flavobacterium</taxon>
    </lineage>
</organism>
<evidence type="ECO:0000313" key="2">
    <source>
        <dbReference type="Proteomes" id="UP000184488"/>
    </source>
</evidence>
<evidence type="ECO:0008006" key="3">
    <source>
        <dbReference type="Google" id="ProtNLM"/>
    </source>
</evidence>
<proteinExistence type="predicted"/>
<dbReference type="Proteomes" id="UP000184488">
    <property type="component" value="Unassembled WGS sequence"/>
</dbReference>
<evidence type="ECO:0000313" key="1">
    <source>
        <dbReference type="EMBL" id="SHI46756.1"/>
    </source>
</evidence>
<keyword evidence="2" id="KW-1185">Reference proteome</keyword>
<gene>
    <name evidence="1" type="ORF">SAMN05444363_0690</name>
</gene>
<sequence>MVNINHKHKEQKKFILSSLIILFMSCKTNDEILKKEYLDYQFIKGMEMPKTDGYQYSEKCFLIYSQYKFLTEKIFKYDNGILKEYVYCGPEGPDVRDYNVEKYSKNKLIYSKQKLIENQDKLVFNKIEYYIKRRLKDTIVAENKEETILVIINAN</sequence>
<name>A0A1M6BDJ3_9FLAO</name>
<dbReference type="EMBL" id="FQZI01000001">
    <property type="protein sequence ID" value="SHI46756.1"/>
    <property type="molecule type" value="Genomic_DNA"/>
</dbReference>
<accession>A0A1M6BDJ3</accession>
<dbReference type="AlphaFoldDB" id="A0A1M6BDJ3"/>
<dbReference type="PROSITE" id="PS51257">
    <property type="entry name" value="PROKAR_LIPOPROTEIN"/>
    <property type="match status" value="1"/>
</dbReference>
<protein>
    <recommendedName>
        <fullName evidence="3">Lipoprotein</fullName>
    </recommendedName>
</protein>